<keyword evidence="3 8" id="KW-0812">Transmembrane</keyword>
<dbReference type="SUPFAM" id="SSF49265">
    <property type="entry name" value="Fibronectin type III"/>
    <property type="match status" value="1"/>
</dbReference>
<keyword evidence="7 8" id="KW-0407">Ion channel</keyword>
<evidence type="ECO:0000313" key="12">
    <source>
        <dbReference type="EMBL" id="KAI1707362.1"/>
    </source>
</evidence>
<dbReference type="Proteomes" id="UP001201812">
    <property type="component" value="Unassembled WGS sequence"/>
</dbReference>
<keyword evidence="5 8" id="KW-0406">Ion transport</keyword>
<dbReference type="InterPro" id="IPR003280">
    <property type="entry name" value="2pore_dom_K_chnl"/>
</dbReference>
<feature type="compositionally biased region" description="Polar residues" evidence="9">
    <location>
        <begin position="1"/>
        <end position="11"/>
    </location>
</feature>
<dbReference type="GO" id="GO:0022841">
    <property type="term" value="F:potassium ion leak channel activity"/>
    <property type="evidence" value="ECO:0007669"/>
    <property type="project" value="TreeGrafter"/>
</dbReference>
<dbReference type="SMART" id="SM00060">
    <property type="entry name" value="FN3"/>
    <property type="match status" value="2"/>
</dbReference>
<evidence type="ECO:0000256" key="2">
    <source>
        <dbReference type="ARBA" id="ARBA00022448"/>
    </source>
</evidence>
<reference evidence="12" key="1">
    <citation type="submission" date="2022-01" db="EMBL/GenBank/DDBJ databases">
        <title>Genome Sequence Resource for Two Populations of Ditylenchus destructor, the Migratory Endoparasitic Phytonematode.</title>
        <authorList>
            <person name="Zhang H."/>
            <person name="Lin R."/>
            <person name="Xie B."/>
        </authorList>
    </citation>
    <scope>NUCLEOTIDE SEQUENCE</scope>
    <source>
        <strain evidence="12">BazhouSP</strain>
    </source>
</reference>
<feature type="transmembrane region" description="Helical" evidence="10">
    <location>
        <begin position="310"/>
        <end position="331"/>
    </location>
</feature>
<dbReference type="Gene3D" id="2.60.40.10">
    <property type="entry name" value="Immunoglobulins"/>
    <property type="match status" value="2"/>
</dbReference>
<accession>A0AAD4N0C4</accession>
<dbReference type="InterPro" id="IPR013099">
    <property type="entry name" value="K_chnl_dom"/>
</dbReference>
<evidence type="ECO:0000256" key="8">
    <source>
        <dbReference type="RuleBase" id="RU003857"/>
    </source>
</evidence>
<comment type="similarity">
    <text evidence="8">Belongs to the two pore domain potassium channel (TC 1.A.1.8) family.</text>
</comment>
<dbReference type="EMBL" id="JAKKPZ010000041">
    <property type="protein sequence ID" value="KAI1707362.1"/>
    <property type="molecule type" value="Genomic_DNA"/>
</dbReference>
<dbReference type="GO" id="GO:0030322">
    <property type="term" value="P:stabilization of membrane potential"/>
    <property type="evidence" value="ECO:0007669"/>
    <property type="project" value="TreeGrafter"/>
</dbReference>
<evidence type="ECO:0000313" key="13">
    <source>
        <dbReference type="Proteomes" id="UP001201812"/>
    </source>
</evidence>
<organism evidence="12 13">
    <name type="scientific">Ditylenchus destructor</name>
    <dbReference type="NCBI Taxonomy" id="166010"/>
    <lineage>
        <taxon>Eukaryota</taxon>
        <taxon>Metazoa</taxon>
        <taxon>Ecdysozoa</taxon>
        <taxon>Nematoda</taxon>
        <taxon>Chromadorea</taxon>
        <taxon>Rhabditida</taxon>
        <taxon>Tylenchina</taxon>
        <taxon>Tylenchomorpha</taxon>
        <taxon>Sphaerularioidea</taxon>
        <taxon>Anguinidae</taxon>
        <taxon>Anguininae</taxon>
        <taxon>Ditylenchus</taxon>
    </lineage>
</organism>
<protein>
    <submittedName>
        <fullName evidence="12">Ion channel domain-containing protein</fullName>
    </submittedName>
</protein>
<dbReference type="AlphaFoldDB" id="A0AAD4N0C4"/>
<evidence type="ECO:0000256" key="10">
    <source>
        <dbReference type="SAM" id="Phobius"/>
    </source>
</evidence>
<keyword evidence="13" id="KW-1185">Reference proteome</keyword>
<evidence type="ECO:0000256" key="6">
    <source>
        <dbReference type="ARBA" id="ARBA00023136"/>
    </source>
</evidence>
<keyword evidence="6 10" id="KW-0472">Membrane</keyword>
<feature type="domain" description="Fibronectin type-III" evidence="11">
    <location>
        <begin position="568"/>
        <end position="666"/>
    </location>
</feature>
<dbReference type="PANTHER" id="PTHR11003">
    <property type="entry name" value="POTASSIUM CHANNEL, SUBFAMILY K"/>
    <property type="match status" value="1"/>
</dbReference>
<dbReference type="Pfam" id="PF07885">
    <property type="entry name" value="Ion_trans_2"/>
    <property type="match status" value="2"/>
</dbReference>
<dbReference type="PANTHER" id="PTHR11003:SF73">
    <property type="entry name" value="FIBRONECTIN TYPE-III DOMAIN-CONTAINING PROTEIN"/>
    <property type="match status" value="1"/>
</dbReference>
<sequence>MFLNLQRTASRLGTSGSTLPTPSPGTSPTPTFLYDPSRRPSAISIRSGRQESTFVVIGKTVPRRKSTSRQSNKPTNSEAKASKEEMCGLVPSEICRFSELAPGQFGLTKQLVLRIALPHITLLVVSVGYALLGCWIMTVINYSDGVLPLHPNESNGEGALAVRLIIEAKQNFVREFWEETKGYGNSPMPPVPKNLFVIHTNESSPLDMGLNRKRRTALLHRNHYKRREIIDEERIRAKNTGRNLFIKFASRLHQIYLQHPKATTLANNIKGSQYIVRPSSPSLNVTWNLFFTTTCLTSIGYGVNAPSSFVGRLFCVLFITFGIPLYLVTLADLAKFCTEGMNRTYTEFIQVRFQIGRWLRRQWKAGFHEYDPYLSSSNDIKHVDEVIIAGGEEEVAEFLWTHLEKTKFVEVPFVLVYFILLTYIGSASYLIAYLEEWSLRDGFYFVMMSVLTIGFGDLMPANDKFLLVTLAIILVGLIVTTTCIDIVGAYYIDQLHFFGRRLDVEDPLEWLKAVQQKRIEAMKREAMRKLFEMVTALHHMHFPVIKKLESFNLTNSVQEIQLPDPPKPPRGIVAFHATAESVCLRWDPPVHLDEGKRFWYTLSYKTRTPQRRNHYTVVDFINKTYYEVTGLKSFTLYEFSVVITTRFGSSKPCKCQEYTEPCTVPQLLKLEAISSETATISWKAPRKNNGLENYTLMFAQEPAPQFRFWQRFDVGSRKRFTLTELNNDTSFNYFITNIIQTRSWWYDEEHLVDTPNYSSRRASTAASEGRRKSVANGRPKGYPHHRHSHYLSPPGWRLRRGSSREPLVDEMDEDGEDVDNEHKSSITSSEYQIIS</sequence>
<gene>
    <name evidence="12" type="ORF">DdX_12459</name>
</gene>
<dbReference type="InterPro" id="IPR013783">
    <property type="entry name" value="Ig-like_fold"/>
</dbReference>
<evidence type="ECO:0000259" key="11">
    <source>
        <dbReference type="PROSITE" id="PS50853"/>
    </source>
</evidence>
<dbReference type="Pfam" id="PF00041">
    <property type="entry name" value="fn3"/>
    <property type="match status" value="1"/>
</dbReference>
<feature type="region of interest" description="Disordered" evidence="9">
    <location>
        <begin position="757"/>
        <end position="835"/>
    </location>
</feature>
<evidence type="ECO:0000256" key="4">
    <source>
        <dbReference type="ARBA" id="ARBA00022989"/>
    </source>
</evidence>
<keyword evidence="2 8" id="KW-0813">Transport</keyword>
<dbReference type="InterPro" id="IPR036116">
    <property type="entry name" value="FN3_sf"/>
</dbReference>
<evidence type="ECO:0000256" key="3">
    <source>
        <dbReference type="ARBA" id="ARBA00022692"/>
    </source>
</evidence>
<feature type="transmembrane region" description="Helical" evidence="10">
    <location>
        <begin position="441"/>
        <end position="459"/>
    </location>
</feature>
<evidence type="ECO:0000256" key="9">
    <source>
        <dbReference type="SAM" id="MobiDB-lite"/>
    </source>
</evidence>
<name>A0AAD4N0C4_9BILA</name>
<feature type="region of interest" description="Disordered" evidence="9">
    <location>
        <begin position="58"/>
        <end position="84"/>
    </location>
</feature>
<evidence type="ECO:0000256" key="5">
    <source>
        <dbReference type="ARBA" id="ARBA00023065"/>
    </source>
</evidence>
<feature type="transmembrane region" description="Helical" evidence="10">
    <location>
        <begin position="414"/>
        <end position="434"/>
    </location>
</feature>
<feature type="compositionally biased region" description="Polar residues" evidence="9">
    <location>
        <begin position="68"/>
        <end position="79"/>
    </location>
</feature>
<evidence type="ECO:0000256" key="1">
    <source>
        <dbReference type="ARBA" id="ARBA00004141"/>
    </source>
</evidence>
<proteinExistence type="inferred from homology"/>
<dbReference type="GO" id="GO:0015271">
    <property type="term" value="F:outward rectifier potassium channel activity"/>
    <property type="evidence" value="ECO:0007669"/>
    <property type="project" value="TreeGrafter"/>
</dbReference>
<dbReference type="Gene3D" id="1.10.287.70">
    <property type="match status" value="1"/>
</dbReference>
<dbReference type="CDD" id="cd00063">
    <property type="entry name" value="FN3"/>
    <property type="match status" value="2"/>
</dbReference>
<keyword evidence="4 10" id="KW-1133">Transmembrane helix</keyword>
<feature type="transmembrane region" description="Helical" evidence="10">
    <location>
        <begin position="120"/>
        <end position="142"/>
    </location>
</feature>
<feature type="transmembrane region" description="Helical" evidence="10">
    <location>
        <begin position="465"/>
        <end position="492"/>
    </location>
</feature>
<comment type="caution">
    <text evidence="12">The sequence shown here is derived from an EMBL/GenBank/DDBJ whole genome shotgun (WGS) entry which is preliminary data.</text>
</comment>
<feature type="compositionally biased region" description="Acidic residues" evidence="9">
    <location>
        <begin position="808"/>
        <end position="819"/>
    </location>
</feature>
<feature type="compositionally biased region" description="Polar residues" evidence="9">
    <location>
        <begin position="757"/>
        <end position="766"/>
    </location>
</feature>
<comment type="subcellular location">
    <subcellularLocation>
        <location evidence="1">Membrane</location>
        <topology evidence="1">Multi-pass membrane protein</topology>
    </subcellularLocation>
</comment>
<feature type="compositionally biased region" description="Polar residues" evidence="9">
    <location>
        <begin position="825"/>
        <end position="835"/>
    </location>
</feature>
<dbReference type="GO" id="GO:0005886">
    <property type="term" value="C:plasma membrane"/>
    <property type="evidence" value="ECO:0007669"/>
    <property type="project" value="TreeGrafter"/>
</dbReference>
<feature type="transmembrane region" description="Helical" evidence="10">
    <location>
        <begin position="285"/>
        <end position="303"/>
    </location>
</feature>
<dbReference type="InterPro" id="IPR003961">
    <property type="entry name" value="FN3_dom"/>
</dbReference>
<dbReference type="SUPFAM" id="SSF81324">
    <property type="entry name" value="Voltage-gated potassium channels"/>
    <property type="match status" value="2"/>
</dbReference>
<dbReference type="PRINTS" id="PR01333">
    <property type="entry name" value="2POREKCHANEL"/>
</dbReference>
<evidence type="ECO:0000256" key="7">
    <source>
        <dbReference type="ARBA" id="ARBA00023303"/>
    </source>
</evidence>
<dbReference type="PROSITE" id="PS50853">
    <property type="entry name" value="FN3"/>
    <property type="match status" value="1"/>
</dbReference>
<feature type="region of interest" description="Disordered" evidence="9">
    <location>
        <begin position="1"/>
        <end position="36"/>
    </location>
</feature>